<dbReference type="Proteomes" id="UP001549200">
    <property type="component" value="Unassembled WGS sequence"/>
</dbReference>
<name>A0ABV2G562_9FIRM</name>
<accession>A0ABV2G562</accession>
<dbReference type="GeneID" id="93166301"/>
<dbReference type="EMBL" id="JBEPLZ010000030">
    <property type="protein sequence ID" value="MET3573428.1"/>
    <property type="molecule type" value="Genomic_DNA"/>
</dbReference>
<comment type="caution">
    <text evidence="1">The sequence shown here is derived from an EMBL/GenBank/DDBJ whole genome shotgun (WGS) entry which is preliminary data.</text>
</comment>
<keyword evidence="2" id="KW-1185">Reference proteome</keyword>
<proteinExistence type="predicted"/>
<protein>
    <recommendedName>
        <fullName evidence="3">YopX protein domain-containing protein</fullName>
    </recommendedName>
</protein>
<evidence type="ECO:0008006" key="3">
    <source>
        <dbReference type="Google" id="ProtNLM"/>
    </source>
</evidence>
<reference evidence="1 2" key="1">
    <citation type="submission" date="2024-06" db="EMBL/GenBank/DDBJ databases">
        <title>Genomic Encyclopedia of Type Strains, Phase IV (KMG-IV): sequencing the most valuable type-strain genomes for metagenomic binning, comparative biology and taxonomic classification.</title>
        <authorList>
            <person name="Goeker M."/>
        </authorList>
    </citation>
    <scope>NUCLEOTIDE SEQUENCE [LARGE SCALE GENOMIC DNA]</scope>
    <source>
        <strain evidence="1 2">DSM 19261</strain>
    </source>
</reference>
<sequence>MGKYEYDYLSSRNGIIVSSKFLNALSEVSATGNMVKEIELSGWYNGNGKIRLDKNIDDYKELVITGRCGYMRNKRQELIKSCDLCKTVASSKERDGYGVDLNEWDGSDICFYTNLVWGHVIVTEKVKNILEKKKMKSIYFQKIEDYV</sequence>
<organism evidence="1 2">
    <name type="scientific">Enterocloster citroniae</name>
    <dbReference type="NCBI Taxonomy" id="358743"/>
    <lineage>
        <taxon>Bacteria</taxon>
        <taxon>Bacillati</taxon>
        <taxon>Bacillota</taxon>
        <taxon>Clostridia</taxon>
        <taxon>Lachnospirales</taxon>
        <taxon>Lachnospiraceae</taxon>
        <taxon>Enterocloster</taxon>
    </lineage>
</organism>
<evidence type="ECO:0000313" key="2">
    <source>
        <dbReference type="Proteomes" id="UP001549200"/>
    </source>
</evidence>
<evidence type="ECO:0000313" key="1">
    <source>
        <dbReference type="EMBL" id="MET3573428.1"/>
    </source>
</evidence>
<dbReference type="RefSeq" id="WP_048929196.1">
    <property type="nucleotide sequence ID" value="NZ_JBCOSW010000040.1"/>
</dbReference>
<gene>
    <name evidence="1" type="ORF">ABID13_005090</name>
</gene>